<name>W4KL39_HETIT</name>
<gene>
    <name evidence="1" type="ORF">HETIRDRAFT_468170</name>
</gene>
<dbReference type="AlphaFoldDB" id="W4KL39"/>
<organism evidence="1 2">
    <name type="scientific">Heterobasidion irregulare (strain TC 32-1)</name>
    <dbReference type="NCBI Taxonomy" id="747525"/>
    <lineage>
        <taxon>Eukaryota</taxon>
        <taxon>Fungi</taxon>
        <taxon>Dikarya</taxon>
        <taxon>Basidiomycota</taxon>
        <taxon>Agaricomycotina</taxon>
        <taxon>Agaricomycetes</taxon>
        <taxon>Russulales</taxon>
        <taxon>Bondarzewiaceae</taxon>
        <taxon>Heterobasidion</taxon>
        <taxon>Heterobasidion annosum species complex</taxon>
    </lineage>
</organism>
<proteinExistence type="predicted"/>
<dbReference type="Proteomes" id="UP000030671">
    <property type="component" value="Unassembled WGS sequence"/>
</dbReference>
<dbReference type="HOGENOM" id="CLU_504377_0_0_1"/>
<evidence type="ECO:0000313" key="2">
    <source>
        <dbReference type="Proteomes" id="UP000030671"/>
    </source>
</evidence>
<evidence type="ECO:0000313" key="1">
    <source>
        <dbReference type="EMBL" id="ETW86568.1"/>
    </source>
</evidence>
<sequence>MGIIGSLPSRWSSAAGVETGCSDIKIYGTVEHSSQHAGRVLPSIPLAIKRHSSAASTTLIGSSPLKSSDGTTGLSYTTSTFECSKHGTRIRRTIDLGVKCLSRKRARDFTTLTVSSPAKRRKGVEVIDALGAQTLINRSPIFSAPFASTSKTRSSNISDVDQHSEQPATIAEVPRSVITNVKQCLVTKELESDTPIEPCYLLNPRHWRNNQLLTRLEWMWGMQYDSLELEIEANRIYLRRDLFESFDSNQWLLLPSPEMVDRAWLHCKKILSDLKSPNQQPHIDTIYEGIGTFEYRLLPLGKHVPSMERFDYPDATGTSSPHIPSTADRTSTRHSYPFDTLPILTSRVKPHFVMLDAAAKMFGHAMSGPSGMSTVVKSLWPISEHDATSMLYNLQYVYRVWLELKPPPLFASTSRTPLRMSSVDSYISLPNERSLFLTTCTGPCFRSRFVWMPTVCSRCFGPKNHVRDGSDDDSTDSDYDELVSLSPSEAAAEYRAYRRHLSRTVDTWRLRCMKEVGKRRGWTSLVLNDKQLGSYAEERP</sequence>
<reference evidence="1 2" key="1">
    <citation type="journal article" date="2012" name="New Phytol.">
        <title>Insight into trade-off between wood decay and parasitism from the genome of a fungal forest pathogen.</title>
        <authorList>
            <person name="Olson A."/>
            <person name="Aerts A."/>
            <person name="Asiegbu F."/>
            <person name="Belbahri L."/>
            <person name="Bouzid O."/>
            <person name="Broberg A."/>
            <person name="Canback B."/>
            <person name="Coutinho P.M."/>
            <person name="Cullen D."/>
            <person name="Dalman K."/>
            <person name="Deflorio G."/>
            <person name="van Diepen L.T."/>
            <person name="Dunand C."/>
            <person name="Duplessis S."/>
            <person name="Durling M."/>
            <person name="Gonthier P."/>
            <person name="Grimwood J."/>
            <person name="Fossdal C.G."/>
            <person name="Hansson D."/>
            <person name="Henrissat B."/>
            <person name="Hietala A."/>
            <person name="Himmelstrand K."/>
            <person name="Hoffmeister D."/>
            <person name="Hogberg N."/>
            <person name="James T.Y."/>
            <person name="Karlsson M."/>
            <person name="Kohler A."/>
            <person name="Kues U."/>
            <person name="Lee Y.H."/>
            <person name="Lin Y.C."/>
            <person name="Lind M."/>
            <person name="Lindquist E."/>
            <person name="Lombard V."/>
            <person name="Lucas S."/>
            <person name="Lunden K."/>
            <person name="Morin E."/>
            <person name="Murat C."/>
            <person name="Park J."/>
            <person name="Raffaello T."/>
            <person name="Rouze P."/>
            <person name="Salamov A."/>
            <person name="Schmutz J."/>
            <person name="Solheim H."/>
            <person name="Stahlberg J."/>
            <person name="Velez H."/>
            <person name="de Vries R.P."/>
            <person name="Wiebenga A."/>
            <person name="Woodward S."/>
            <person name="Yakovlev I."/>
            <person name="Garbelotto M."/>
            <person name="Martin F."/>
            <person name="Grigoriev I.V."/>
            <person name="Stenlid J."/>
        </authorList>
    </citation>
    <scope>NUCLEOTIDE SEQUENCE [LARGE SCALE GENOMIC DNA]</scope>
    <source>
        <strain evidence="1 2">TC 32-1</strain>
    </source>
</reference>
<dbReference type="eggNOG" id="ENOG502SPUM">
    <property type="taxonomic scope" value="Eukaryota"/>
</dbReference>
<dbReference type="GeneID" id="20677216"/>
<dbReference type="RefSeq" id="XP_009540576.1">
    <property type="nucleotide sequence ID" value="XM_009542281.1"/>
</dbReference>
<dbReference type="EMBL" id="KI925454">
    <property type="protein sequence ID" value="ETW86568.1"/>
    <property type="molecule type" value="Genomic_DNA"/>
</dbReference>
<protein>
    <submittedName>
        <fullName evidence="1">Uncharacterized protein</fullName>
    </submittedName>
</protein>
<dbReference type="InParanoid" id="W4KL39"/>
<accession>W4KL39</accession>
<dbReference type="OrthoDB" id="3133596at2759"/>
<dbReference type="KEGG" id="hir:HETIRDRAFT_468170"/>
<keyword evidence="2" id="KW-1185">Reference proteome</keyword>